<organism evidence="5 6">
    <name type="scientific">Calocera cornea HHB12733</name>
    <dbReference type="NCBI Taxonomy" id="1353952"/>
    <lineage>
        <taxon>Eukaryota</taxon>
        <taxon>Fungi</taxon>
        <taxon>Dikarya</taxon>
        <taxon>Basidiomycota</taxon>
        <taxon>Agaricomycotina</taxon>
        <taxon>Dacrymycetes</taxon>
        <taxon>Dacrymycetales</taxon>
        <taxon>Dacrymycetaceae</taxon>
        <taxon>Calocera</taxon>
    </lineage>
</organism>
<name>A0A165D2T3_9BASI</name>
<dbReference type="NCBIfam" id="TIGR00231">
    <property type="entry name" value="small_GTP"/>
    <property type="match status" value="1"/>
</dbReference>
<dbReference type="PANTHER" id="PTHR47977">
    <property type="entry name" value="RAS-RELATED PROTEIN RAB"/>
    <property type="match status" value="1"/>
</dbReference>
<dbReference type="PROSITE" id="PS51421">
    <property type="entry name" value="RAS"/>
    <property type="match status" value="1"/>
</dbReference>
<dbReference type="STRING" id="1353952.A0A165D2T3"/>
<dbReference type="PROSITE" id="PS51419">
    <property type="entry name" value="RAB"/>
    <property type="match status" value="1"/>
</dbReference>
<dbReference type="Pfam" id="PF00071">
    <property type="entry name" value="Ras"/>
    <property type="match status" value="1"/>
</dbReference>
<keyword evidence="2" id="KW-0547">Nucleotide-binding</keyword>
<dbReference type="Proteomes" id="UP000076842">
    <property type="component" value="Unassembled WGS sequence"/>
</dbReference>
<accession>A0A165D2T3</accession>
<dbReference type="PROSITE" id="PS51420">
    <property type="entry name" value="RHO"/>
    <property type="match status" value="1"/>
</dbReference>
<dbReference type="OrthoDB" id="9989112at2759"/>
<evidence type="ECO:0000256" key="1">
    <source>
        <dbReference type="ARBA" id="ARBA00004308"/>
    </source>
</evidence>
<evidence type="ECO:0000313" key="6">
    <source>
        <dbReference type="Proteomes" id="UP000076842"/>
    </source>
</evidence>
<dbReference type="InParanoid" id="A0A165D2T3"/>
<keyword evidence="4" id="KW-0472">Membrane</keyword>
<evidence type="ECO:0000256" key="4">
    <source>
        <dbReference type="ARBA" id="ARBA00023136"/>
    </source>
</evidence>
<dbReference type="Gene3D" id="3.40.50.300">
    <property type="entry name" value="P-loop containing nucleotide triphosphate hydrolases"/>
    <property type="match status" value="1"/>
</dbReference>
<protein>
    <submittedName>
        <fullName evidence="5">Ras-domain-containing protein</fullName>
    </submittedName>
</protein>
<dbReference type="InterPro" id="IPR001806">
    <property type="entry name" value="Small_GTPase"/>
</dbReference>
<dbReference type="SUPFAM" id="SSF52540">
    <property type="entry name" value="P-loop containing nucleoside triphosphate hydrolases"/>
    <property type="match status" value="1"/>
</dbReference>
<dbReference type="PRINTS" id="PR00449">
    <property type="entry name" value="RASTRNSFRMNG"/>
</dbReference>
<proteinExistence type="predicted"/>
<dbReference type="GO" id="GO:0003924">
    <property type="term" value="F:GTPase activity"/>
    <property type="evidence" value="ECO:0007669"/>
    <property type="project" value="InterPro"/>
</dbReference>
<keyword evidence="3" id="KW-0342">GTP-binding</keyword>
<dbReference type="SMART" id="SM00176">
    <property type="entry name" value="RAN"/>
    <property type="match status" value="1"/>
</dbReference>
<dbReference type="EMBL" id="KV424083">
    <property type="protein sequence ID" value="KZT51951.1"/>
    <property type="molecule type" value="Genomic_DNA"/>
</dbReference>
<sequence length="215" mass="23638">MSSESAPATPANLKILLIGDSSVGKSSLLLRFADQSFLSEEEGSTTIGVDFKVQRIEVDGTKYKLSIWDTAGQERFRTITSSYYRGAQGVILVYDVSNRESFDDLPRWINEIDTYCGPSVAKVIVGNKIDKEFSRRVPTTEGQAYADRMESMFLEASAKRGIAVDDVFQTVVRKIVATPELWQKHKPGTANVNTMPGAGVKLEAKGPVDESPCMC</sequence>
<dbReference type="SMART" id="SM00175">
    <property type="entry name" value="RAB"/>
    <property type="match status" value="1"/>
</dbReference>
<dbReference type="SMART" id="SM00173">
    <property type="entry name" value="RAS"/>
    <property type="match status" value="1"/>
</dbReference>
<dbReference type="FunFam" id="3.40.50.300:FF:000586">
    <property type="entry name" value="Rab family GTPase"/>
    <property type="match status" value="1"/>
</dbReference>
<evidence type="ECO:0000256" key="2">
    <source>
        <dbReference type="ARBA" id="ARBA00022741"/>
    </source>
</evidence>
<dbReference type="GO" id="GO:0005525">
    <property type="term" value="F:GTP binding"/>
    <property type="evidence" value="ECO:0007669"/>
    <property type="project" value="UniProtKB-KW"/>
</dbReference>
<comment type="subcellular location">
    <subcellularLocation>
        <location evidence="1">Endomembrane system</location>
    </subcellularLocation>
</comment>
<gene>
    <name evidence="5" type="ORF">CALCODRAFT_442318</name>
</gene>
<dbReference type="GO" id="GO:0012505">
    <property type="term" value="C:endomembrane system"/>
    <property type="evidence" value="ECO:0007669"/>
    <property type="project" value="UniProtKB-SubCell"/>
</dbReference>
<dbReference type="InterPro" id="IPR027417">
    <property type="entry name" value="P-loop_NTPase"/>
</dbReference>
<dbReference type="InterPro" id="IPR050227">
    <property type="entry name" value="Rab"/>
</dbReference>
<reference evidence="5 6" key="1">
    <citation type="journal article" date="2016" name="Mol. Biol. Evol.">
        <title>Comparative Genomics of Early-Diverging Mushroom-Forming Fungi Provides Insights into the Origins of Lignocellulose Decay Capabilities.</title>
        <authorList>
            <person name="Nagy L.G."/>
            <person name="Riley R."/>
            <person name="Tritt A."/>
            <person name="Adam C."/>
            <person name="Daum C."/>
            <person name="Floudas D."/>
            <person name="Sun H."/>
            <person name="Yadav J.S."/>
            <person name="Pangilinan J."/>
            <person name="Larsson K.H."/>
            <person name="Matsuura K."/>
            <person name="Barry K."/>
            <person name="Labutti K."/>
            <person name="Kuo R."/>
            <person name="Ohm R.A."/>
            <person name="Bhattacharya S.S."/>
            <person name="Shirouzu T."/>
            <person name="Yoshinaga Y."/>
            <person name="Martin F.M."/>
            <person name="Grigoriev I.V."/>
            <person name="Hibbett D.S."/>
        </authorList>
    </citation>
    <scope>NUCLEOTIDE SEQUENCE [LARGE SCALE GENOMIC DNA]</scope>
    <source>
        <strain evidence="5 6">HHB12733</strain>
    </source>
</reference>
<dbReference type="SMART" id="SM00174">
    <property type="entry name" value="RHO"/>
    <property type="match status" value="1"/>
</dbReference>
<keyword evidence="6" id="KW-1185">Reference proteome</keyword>
<evidence type="ECO:0000256" key="3">
    <source>
        <dbReference type="ARBA" id="ARBA00023134"/>
    </source>
</evidence>
<dbReference type="AlphaFoldDB" id="A0A165D2T3"/>
<dbReference type="InterPro" id="IPR005225">
    <property type="entry name" value="Small_GTP-bd"/>
</dbReference>
<evidence type="ECO:0000313" key="5">
    <source>
        <dbReference type="EMBL" id="KZT51951.1"/>
    </source>
</evidence>